<protein>
    <recommendedName>
        <fullName evidence="4">ABC-2 family transporter protein</fullName>
    </recommendedName>
</protein>
<keyword evidence="1" id="KW-0812">Transmembrane</keyword>
<evidence type="ECO:0000313" key="3">
    <source>
        <dbReference type="Proteomes" id="UP000578819"/>
    </source>
</evidence>
<dbReference type="Proteomes" id="UP000578819">
    <property type="component" value="Unassembled WGS sequence"/>
</dbReference>
<feature type="transmembrane region" description="Helical" evidence="1">
    <location>
        <begin position="115"/>
        <end position="137"/>
    </location>
</feature>
<gene>
    <name evidence="2" type="ORF">FHR38_001421</name>
</gene>
<keyword evidence="1" id="KW-0472">Membrane</keyword>
<dbReference type="RefSeq" id="WP_184533870.1">
    <property type="nucleotide sequence ID" value="NZ_JACHJW010000001.1"/>
</dbReference>
<dbReference type="GO" id="GO:0140359">
    <property type="term" value="F:ABC-type transporter activity"/>
    <property type="evidence" value="ECO:0007669"/>
    <property type="project" value="InterPro"/>
</dbReference>
<name>A0A7W7SMW4_9ACTN</name>
<reference evidence="2 3" key="1">
    <citation type="submission" date="2020-08" db="EMBL/GenBank/DDBJ databases">
        <title>Sequencing the genomes of 1000 actinobacteria strains.</title>
        <authorList>
            <person name="Klenk H.-P."/>
        </authorList>
    </citation>
    <scope>NUCLEOTIDE SEQUENCE [LARGE SCALE GENOMIC DNA]</scope>
    <source>
        <strain evidence="2 3">DSM 45886</strain>
    </source>
</reference>
<evidence type="ECO:0008006" key="4">
    <source>
        <dbReference type="Google" id="ProtNLM"/>
    </source>
</evidence>
<feature type="transmembrane region" description="Helical" evidence="1">
    <location>
        <begin position="300"/>
        <end position="324"/>
    </location>
</feature>
<evidence type="ECO:0000313" key="2">
    <source>
        <dbReference type="EMBL" id="MBB4957688.1"/>
    </source>
</evidence>
<sequence length="330" mass="35999">MNLVRAEFGRLYARRFVRLMLVLLIVAFGITVATTLVSTHQPTARELAQAEELAEQQRRANERLYADCQAAKSGAANSEYPPEFLAKCNLDRPAEVHETDYLYGVFVFEREIRPLTYFLITFLVLFGFLVGASYIGADLHSGGMTNLLLWRPKRMVVLGTKLGTLLAGVLGVTVLSAVVYLSAFWVISEVGGFPGNLDGEFWRWLSLTAVRGGTLIALVTALSFGLAVLGRHTAAALGVVAGYAVVWELGARIVMEIVDAFRPDQWMLSTYVAAWMSGKLDLWDSASCVGLGSCDGRYTITWLSALIVLLVVVGGCVGAAFASFRQRDLA</sequence>
<evidence type="ECO:0000256" key="1">
    <source>
        <dbReference type="SAM" id="Phobius"/>
    </source>
</evidence>
<accession>A0A7W7SMW4</accession>
<dbReference type="GO" id="GO:0005886">
    <property type="term" value="C:plasma membrane"/>
    <property type="evidence" value="ECO:0007669"/>
    <property type="project" value="UniProtKB-SubCell"/>
</dbReference>
<proteinExistence type="predicted"/>
<keyword evidence="3" id="KW-1185">Reference proteome</keyword>
<keyword evidence="1" id="KW-1133">Transmembrane helix</keyword>
<feature type="transmembrane region" description="Helical" evidence="1">
    <location>
        <begin position="16"/>
        <end position="37"/>
    </location>
</feature>
<feature type="transmembrane region" description="Helical" evidence="1">
    <location>
        <begin position="236"/>
        <end position="255"/>
    </location>
</feature>
<feature type="transmembrane region" description="Helical" evidence="1">
    <location>
        <begin position="158"/>
        <end position="187"/>
    </location>
</feature>
<dbReference type="AlphaFoldDB" id="A0A7W7SMW4"/>
<dbReference type="EMBL" id="JACHJW010000001">
    <property type="protein sequence ID" value="MBB4957688.1"/>
    <property type="molecule type" value="Genomic_DNA"/>
</dbReference>
<feature type="transmembrane region" description="Helical" evidence="1">
    <location>
        <begin position="207"/>
        <end position="229"/>
    </location>
</feature>
<comment type="caution">
    <text evidence="2">The sequence shown here is derived from an EMBL/GenBank/DDBJ whole genome shotgun (WGS) entry which is preliminary data.</text>
</comment>
<organism evidence="2 3">
    <name type="scientific">Micromonospora polyrhachis</name>
    <dbReference type="NCBI Taxonomy" id="1282883"/>
    <lineage>
        <taxon>Bacteria</taxon>
        <taxon>Bacillati</taxon>
        <taxon>Actinomycetota</taxon>
        <taxon>Actinomycetes</taxon>
        <taxon>Micromonosporales</taxon>
        <taxon>Micromonosporaceae</taxon>
        <taxon>Micromonospora</taxon>
    </lineage>
</organism>